<reference evidence="2 3" key="1">
    <citation type="journal article" date="2010" name="Nature">
        <title>The Ectocarpus genome and the independent evolution of multicellularity in brown algae.</title>
        <authorList>
            <person name="Cock J.M."/>
            <person name="Sterck L."/>
            <person name="Rouze P."/>
            <person name="Scornet D."/>
            <person name="Allen A.E."/>
            <person name="Amoutzias G."/>
            <person name="Anthouard V."/>
            <person name="Artiguenave F."/>
            <person name="Aury J.M."/>
            <person name="Badger J.H."/>
            <person name="Beszteri B."/>
            <person name="Billiau K."/>
            <person name="Bonnet E."/>
            <person name="Bothwell J.H."/>
            <person name="Bowler C."/>
            <person name="Boyen C."/>
            <person name="Brownlee C."/>
            <person name="Carrano C.J."/>
            <person name="Charrier B."/>
            <person name="Cho G.Y."/>
            <person name="Coelho S.M."/>
            <person name="Collen J."/>
            <person name="Corre E."/>
            <person name="Da Silva C."/>
            <person name="Delage L."/>
            <person name="Delaroque N."/>
            <person name="Dittami S.M."/>
            <person name="Doulbeau S."/>
            <person name="Elias M."/>
            <person name="Farnham G."/>
            <person name="Gachon C.M."/>
            <person name="Gschloessl B."/>
            <person name="Heesch S."/>
            <person name="Jabbari K."/>
            <person name="Jubin C."/>
            <person name="Kawai H."/>
            <person name="Kimura K."/>
            <person name="Kloareg B."/>
            <person name="Kupper F.C."/>
            <person name="Lang D."/>
            <person name="Le Bail A."/>
            <person name="Leblanc C."/>
            <person name="Lerouge P."/>
            <person name="Lohr M."/>
            <person name="Lopez P.J."/>
            <person name="Martens C."/>
            <person name="Maumus F."/>
            <person name="Michel G."/>
            <person name="Miranda-Saavedra D."/>
            <person name="Morales J."/>
            <person name="Moreau H."/>
            <person name="Motomura T."/>
            <person name="Nagasato C."/>
            <person name="Napoli C.A."/>
            <person name="Nelson D.R."/>
            <person name="Nyvall-Collen P."/>
            <person name="Peters A.F."/>
            <person name="Pommier C."/>
            <person name="Potin P."/>
            <person name="Poulain J."/>
            <person name="Quesneville H."/>
            <person name="Read B."/>
            <person name="Rensing S.A."/>
            <person name="Ritter A."/>
            <person name="Rousvoal S."/>
            <person name="Samanta M."/>
            <person name="Samson G."/>
            <person name="Schroeder D.C."/>
            <person name="Segurens B."/>
            <person name="Strittmatter M."/>
            <person name="Tonon T."/>
            <person name="Tregear J.W."/>
            <person name="Valentin K."/>
            <person name="von Dassow P."/>
            <person name="Yamagishi T."/>
            <person name="Van de Peer Y."/>
            <person name="Wincker P."/>
        </authorList>
    </citation>
    <scope>NUCLEOTIDE SEQUENCE [LARGE SCALE GENOMIC DNA]</scope>
    <source>
        <strain evidence="3">Ec32 / CCAP1310/4</strain>
    </source>
</reference>
<dbReference type="Proteomes" id="UP000002630">
    <property type="component" value="Linkage Group LG09"/>
</dbReference>
<keyword evidence="3" id="KW-1185">Reference proteome</keyword>
<dbReference type="eggNOG" id="ENOG502SP8K">
    <property type="taxonomic scope" value="Eukaryota"/>
</dbReference>
<dbReference type="EMBL" id="FN649734">
    <property type="protein sequence ID" value="CBN79550.1"/>
    <property type="molecule type" value="Genomic_DNA"/>
</dbReference>
<evidence type="ECO:0000313" key="3">
    <source>
        <dbReference type="Proteomes" id="UP000002630"/>
    </source>
</evidence>
<sequence length="286" mass="30595">MAPSTTHTAFAALGYALLLLNQAFHASACTCLAQYITPCEYAQGIFTTTTVVFRGTALSKSAQTDINEDVTFTVQVNAVYSGDVDGQDEISFVTGGNSAICGVDLTIGEEYLLGLYPAGDDPFDSTGGGTAGQLTVGLCDLARVWSDVPDDEKADLEAGCGECDVSCGEFQECLLYEDGLESEYYCADTCDDPDRCADNETCVLTEVACIRAPCPPVASCEATENCDGACDDTQECLQYARNGKYYCSDTCDSPAACEEGEECSTRPRKWCRSSGYDGCPEKRRCR</sequence>
<evidence type="ECO:0000313" key="2">
    <source>
        <dbReference type="EMBL" id="CBN79550.1"/>
    </source>
</evidence>
<proteinExistence type="predicted"/>
<dbReference type="EMBL" id="FN647789">
    <property type="protein sequence ID" value="CBN79550.1"/>
    <property type="molecule type" value="Genomic_DNA"/>
</dbReference>
<dbReference type="SUPFAM" id="SSF50242">
    <property type="entry name" value="TIMP-like"/>
    <property type="match status" value="1"/>
</dbReference>
<organism evidence="2 3">
    <name type="scientific">Ectocarpus siliculosus</name>
    <name type="common">Brown alga</name>
    <name type="synonym">Conferva siliculosa</name>
    <dbReference type="NCBI Taxonomy" id="2880"/>
    <lineage>
        <taxon>Eukaryota</taxon>
        <taxon>Sar</taxon>
        <taxon>Stramenopiles</taxon>
        <taxon>Ochrophyta</taxon>
        <taxon>PX clade</taxon>
        <taxon>Phaeophyceae</taxon>
        <taxon>Ectocarpales</taxon>
        <taxon>Ectocarpaceae</taxon>
        <taxon>Ectocarpus</taxon>
    </lineage>
</organism>
<dbReference type="AlphaFoldDB" id="D8LCN7"/>
<evidence type="ECO:0000256" key="1">
    <source>
        <dbReference type="SAM" id="SignalP"/>
    </source>
</evidence>
<dbReference type="Gene3D" id="2.40.50.120">
    <property type="match status" value="1"/>
</dbReference>
<accession>D8LCN7</accession>
<name>D8LCN7_ECTSI</name>
<gene>
    <name evidence="2" type="ORF">Esi_0011_0105</name>
</gene>
<dbReference type="InParanoid" id="D8LCN7"/>
<keyword evidence="1" id="KW-0732">Signal</keyword>
<protein>
    <submittedName>
        <fullName evidence="2">Uncharacterized protein</fullName>
    </submittedName>
</protein>
<feature type="signal peptide" evidence="1">
    <location>
        <begin position="1"/>
        <end position="28"/>
    </location>
</feature>
<dbReference type="OrthoDB" id="152433at2759"/>
<dbReference type="InterPro" id="IPR008993">
    <property type="entry name" value="TIMP-like_OB-fold"/>
</dbReference>
<feature type="chain" id="PRO_5003117048" evidence="1">
    <location>
        <begin position="29"/>
        <end position="286"/>
    </location>
</feature>